<keyword evidence="1" id="KW-0472">Membrane</keyword>
<sequence>MTWQPKYKLWLSIFLIWLFTISGIIGISSPNAEWFLSLTPLNLLLTFTIMFVNIQEINLKVFAALSIPFFLGFVTEALGVNFGLVYGNYTYGNNLGFKVFGVPLLICINWAVLTAITADIAKQFFKNIWVSAFTGAALMTGLDVIIEVSAPRFDYWEFENGIVPLQNYLGWLGTAFLAHLAYQKFNIKTNRTLSRHIYISILVFFSAFLIF</sequence>
<dbReference type="PANTHER" id="PTHR39419:SF1">
    <property type="entry name" value="SLL0814 PROTEIN"/>
    <property type="match status" value="1"/>
</dbReference>
<feature type="transmembrane region" description="Helical" evidence="1">
    <location>
        <begin position="34"/>
        <end position="54"/>
    </location>
</feature>
<feature type="transmembrane region" description="Helical" evidence="1">
    <location>
        <begin position="128"/>
        <end position="150"/>
    </location>
</feature>
<proteinExistence type="predicted"/>
<evidence type="ECO:0000313" key="2">
    <source>
        <dbReference type="EMBL" id="TPV33912.1"/>
    </source>
</evidence>
<comment type="caution">
    <text evidence="2">The sequence shown here is derived from an EMBL/GenBank/DDBJ whole genome shotgun (WGS) entry which is preliminary data.</text>
</comment>
<dbReference type="RefSeq" id="WP_140989786.1">
    <property type="nucleotide sequence ID" value="NZ_VHIQ01000003.1"/>
</dbReference>
<feature type="transmembrane region" description="Helical" evidence="1">
    <location>
        <begin position="7"/>
        <end position="28"/>
    </location>
</feature>
<evidence type="ECO:0000313" key="3">
    <source>
        <dbReference type="Proteomes" id="UP000317332"/>
    </source>
</evidence>
<dbReference type="AlphaFoldDB" id="A0A506PL36"/>
<dbReference type="Pfam" id="PF04240">
    <property type="entry name" value="Caroten_synth"/>
    <property type="match status" value="1"/>
</dbReference>
<dbReference type="InterPro" id="IPR007354">
    <property type="entry name" value="CruF-like"/>
</dbReference>
<dbReference type="OrthoDB" id="9811293at2"/>
<name>A0A506PL36_9FLAO</name>
<evidence type="ECO:0000256" key="1">
    <source>
        <dbReference type="SAM" id="Phobius"/>
    </source>
</evidence>
<dbReference type="PANTHER" id="PTHR39419">
    <property type="entry name" value="SLL0814 PROTEIN"/>
    <property type="match status" value="1"/>
</dbReference>
<keyword evidence="3" id="KW-1185">Reference proteome</keyword>
<feature type="transmembrane region" description="Helical" evidence="1">
    <location>
        <begin position="95"/>
        <end position="116"/>
    </location>
</feature>
<feature type="transmembrane region" description="Helical" evidence="1">
    <location>
        <begin position="193"/>
        <end position="210"/>
    </location>
</feature>
<keyword evidence="1" id="KW-0812">Transmembrane</keyword>
<gene>
    <name evidence="2" type="ORF">FJ651_07070</name>
</gene>
<reference evidence="2 3" key="1">
    <citation type="submission" date="2019-06" db="EMBL/GenBank/DDBJ databases">
        <title>Flavobacteriaceae Paucihalobacterium erythroidium CWB-1, complete genome.</title>
        <authorList>
            <person name="Wu S."/>
        </authorList>
    </citation>
    <scope>NUCLEOTIDE SEQUENCE [LARGE SCALE GENOMIC DNA]</scope>
    <source>
        <strain evidence="2 3">CWB-1</strain>
    </source>
</reference>
<accession>A0A506PL36</accession>
<feature type="transmembrane region" description="Helical" evidence="1">
    <location>
        <begin position="61"/>
        <end position="89"/>
    </location>
</feature>
<organism evidence="2 3">
    <name type="scientific">Paucihalobacter ruber</name>
    <dbReference type="NCBI Taxonomy" id="2567861"/>
    <lineage>
        <taxon>Bacteria</taxon>
        <taxon>Pseudomonadati</taxon>
        <taxon>Bacteroidota</taxon>
        <taxon>Flavobacteriia</taxon>
        <taxon>Flavobacteriales</taxon>
        <taxon>Flavobacteriaceae</taxon>
        <taxon>Paucihalobacter</taxon>
    </lineage>
</organism>
<protein>
    <submittedName>
        <fullName evidence="2">Carotenoid biosynthesis protein</fullName>
    </submittedName>
</protein>
<keyword evidence="1" id="KW-1133">Transmembrane helix</keyword>
<feature type="transmembrane region" description="Helical" evidence="1">
    <location>
        <begin position="162"/>
        <end position="181"/>
    </location>
</feature>
<dbReference type="EMBL" id="VHIQ01000003">
    <property type="protein sequence ID" value="TPV33912.1"/>
    <property type="molecule type" value="Genomic_DNA"/>
</dbReference>
<dbReference type="Proteomes" id="UP000317332">
    <property type="component" value="Unassembled WGS sequence"/>
</dbReference>